<comment type="subcellular location">
    <subcellularLocation>
        <location evidence="4 14">Cytoplasm</location>
    </subcellularLocation>
</comment>
<dbReference type="Pfam" id="PF01351">
    <property type="entry name" value="RNase_HII"/>
    <property type="match status" value="1"/>
</dbReference>
<dbReference type="FunFam" id="3.30.420.10:FF:000006">
    <property type="entry name" value="Ribonuclease HII"/>
    <property type="match status" value="1"/>
</dbReference>
<evidence type="ECO:0000256" key="15">
    <source>
        <dbReference type="PROSITE-ProRule" id="PRU01319"/>
    </source>
</evidence>
<dbReference type="EMBL" id="NHMP01000003">
    <property type="protein sequence ID" value="OXE49628.1"/>
    <property type="molecule type" value="Genomic_DNA"/>
</dbReference>
<dbReference type="InterPro" id="IPR012337">
    <property type="entry name" value="RNaseH-like_sf"/>
</dbReference>
<dbReference type="CDD" id="cd07182">
    <property type="entry name" value="RNase_HII_bacteria_HII_like"/>
    <property type="match status" value="1"/>
</dbReference>
<gene>
    <name evidence="14" type="primary">rnhB</name>
    <name evidence="18" type="ORF">ADH67_05705</name>
</gene>
<keyword evidence="19" id="KW-1185">Reference proteome</keyword>
<feature type="domain" description="RNase H type-2" evidence="17">
    <location>
        <begin position="11"/>
        <end position="200"/>
    </location>
</feature>
<dbReference type="PANTHER" id="PTHR10954">
    <property type="entry name" value="RIBONUCLEASE H2 SUBUNIT A"/>
    <property type="match status" value="1"/>
</dbReference>
<evidence type="ECO:0000313" key="18">
    <source>
        <dbReference type="EMBL" id="OXE49628.1"/>
    </source>
</evidence>
<dbReference type="GO" id="GO:0004523">
    <property type="term" value="F:RNA-DNA hybrid ribonuclease activity"/>
    <property type="evidence" value="ECO:0007669"/>
    <property type="project" value="UniProtKB-UniRule"/>
</dbReference>
<feature type="binding site" evidence="14 15">
    <location>
        <position position="109"/>
    </location>
    <ligand>
        <name>a divalent metal cation</name>
        <dbReference type="ChEBI" id="CHEBI:60240"/>
    </ligand>
</feature>
<keyword evidence="10 14" id="KW-0479">Metal-binding</keyword>
<comment type="catalytic activity">
    <reaction evidence="1 14 15 16">
        <text>Endonucleolytic cleavage to 5'-phosphomonoester.</text>
        <dbReference type="EC" id="3.1.26.4"/>
    </reaction>
</comment>
<comment type="function">
    <text evidence="3 14 16">Endonuclease that specifically degrades the RNA of RNA-DNA hybrids.</text>
</comment>
<evidence type="ECO:0000256" key="10">
    <source>
        <dbReference type="ARBA" id="ARBA00022723"/>
    </source>
</evidence>
<dbReference type="PANTHER" id="PTHR10954:SF18">
    <property type="entry name" value="RIBONUCLEASE HII"/>
    <property type="match status" value="1"/>
</dbReference>
<evidence type="ECO:0000256" key="3">
    <source>
        <dbReference type="ARBA" id="ARBA00004065"/>
    </source>
</evidence>
<dbReference type="GO" id="GO:0032299">
    <property type="term" value="C:ribonuclease H2 complex"/>
    <property type="evidence" value="ECO:0007669"/>
    <property type="project" value="TreeGrafter"/>
</dbReference>
<evidence type="ECO:0000256" key="16">
    <source>
        <dbReference type="RuleBase" id="RU003515"/>
    </source>
</evidence>
<dbReference type="SUPFAM" id="SSF53098">
    <property type="entry name" value="Ribonuclease H-like"/>
    <property type="match status" value="1"/>
</dbReference>
<sequence length="207" mass="23250">MGYLFDSFEEDLLCGVDEAGRGPLAGPVVAAAVIFKKDHPIEHVRDSKKLNEHQRNELEVKIKKEALCWAIGTASMKEIDSLNILQATFLAMKRAVEGLNPQPDLVLVDGNRLPHWNYRSEPIIGGDDIIPEISAASILAKTYRDRLMLEYAEKYPQYGFEHHMGYGTKEHLEALEKFGACEIHRRTFRPVTNVLTRSNGKGVAECS</sequence>
<keyword evidence="13 14" id="KW-0464">Manganese</keyword>
<evidence type="ECO:0000256" key="2">
    <source>
        <dbReference type="ARBA" id="ARBA00001946"/>
    </source>
</evidence>
<evidence type="ECO:0000256" key="6">
    <source>
        <dbReference type="ARBA" id="ARBA00012180"/>
    </source>
</evidence>
<dbReference type="NCBIfam" id="NF000596">
    <property type="entry name" value="PRK00015.1-4"/>
    <property type="match status" value="1"/>
</dbReference>
<evidence type="ECO:0000256" key="8">
    <source>
        <dbReference type="ARBA" id="ARBA00022490"/>
    </source>
</evidence>
<evidence type="ECO:0000256" key="5">
    <source>
        <dbReference type="ARBA" id="ARBA00007383"/>
    </source>
</evidence>
<dbReference type="RefSeq" id="WP_066592961.1">
    <property type="nucleotide sequence ID" value="NZ_CP065313.1"/>
</dbReference>
<keyword evidence="12 14" id="KW-0378">Hydrolase</keyword>
<organism evidence="18 19">
    <name type="scientific">Turicimonas muris</name>
    <dbReference type="NCBI Taxonomy" id="1796652"/>
    <lineage>
        <taxon>Bacteria</taxon>
        <taxon>Pseudomonadati</taxon>
        <taxon>Pseudomonadota</taxon>
        <taxon>Betaproteobacteria</taxon>
        <taxon>Burkholderiales</taxon>
        <taxon>Sutterellaceae</taxon>
        <taxon>Turicimonas</taxon>
    </lineage>
</organism>
<comment type="cofactor">
    <cofactor evidence="14 15">
        <name>Mn(2+)</name>
        <dbReference type="ChEBI" id="CHEBI:29035"/>
    </cofactor>
    <cofactor evidence="14 15">
        <name>Mg(2+)</name>
        <dbReference type="ChEBI" id="CHEBI:18420"/>
    </cofactor>
    <text evidence="14 15">Manganese or magnesium. Binds 1 divalent metal ion per monomer in the absence of substrate. May bind a second metal ion after substrate binding.</text>
</comment>
<evidence type="ECO:0000256" key="11">
    <source>
        <dbReference type="ARBA" id="ARBA00022759"/>
    </source>
</evidence>
<proteinExistence type="inferred from homology"/>
<keyword evidence="8 14" id="KW-0963">Cytoplasm</keyword>
<dbReference type="InterPro" id="IPR001352">
    <property type="entry name" value="RNase_HII/HIII"/>
</dbReference>
<dbReference type="GeneID" id="78361525"/>
<dbReference type="InterPro" id="IPR022898">
    <property type="entry name" value="RNase_HII"/>
</dbReference>
<dbReference type="NCBIfam" id="NF000594">
    <property type="entry name" value="PRK00015.1-1"/>
    <property type="match status" value="1"/>
</dbReference>
<dbReference type="InterPro" id="IPR036397">
    <property type="entry name" value="RNaseH_sf"/>
</dbReference>
<dbReference type="GO" id="GO:0006298">
    <property type="term" value="P:mismatch repair"/>
    <property type="evidence" value="ECO:0007669"/>
    <property type="project" value="TreeGrafter"/>
</dbReference>
<evidence type="ECO:0000256" key="14">
    <source>
        <dbReference type="HAMAP-Rule" id="MF_00052"/>
    </source>
</evidence>
<comment type="caution">
    <text evidence="18">The sequence shown here is derived from an EMBL/GenBank/DDBJ whole genome shotgun (WGS) entry which is preliminary data.</text>
</comment>
<feature type="binding site" evidence="14 15">
    <location>
        <position position="18"/>
    </location>
    <ligand>
        <name>a divalent metal cation</name>
        <dbReference type="ChEBI" id="CHEBI:60240"/>
    </ligand>
</feature>
<feature type="binding site" evidence="14 15">
    <location>
        <position position="17"/>
    </location>
    <ligand>
        <name>a divalent metal cation</name>
        <dbReference type="ChEBI" id="CHEBI:60240"/>
    </ligand>
</feature>
<evidence type="ECO:0000256" key="1">
    <source>
        <dbReference type="ARBA" id="ARBA00000077"/>
    </source>
</evidence>
<dbReference type="NCBIfam" id="NF000595">
    <property type="entry name" value="PRK00015.1-3"/>
    <property type="match status" value="1"/>
</dbReference>
<evidence type="ECO:0000256" key="4">
    <source>
        <dbReference type="ARBA" id="ARBA00004496"/>
    </source>
</evidence>
<evidence type="ECO:0000256" key="7">
    <source>
        <dbReference type="ARBA" id="ARBA00019179"/>
    </source>
</evidence>
<keyword evidence="9 14" id="KW-0540">Nuclease</keyword>
<dbReference type="PROSITE" id="PS51975">
    <property type="entry name" value="RNASE_H_2"/>
    <property type="match status" value="1"/>
</dbReference>
<evidence type="ECO:0000313" key="19">
    <source>
        <dbReference type="Proteomes" id="UP000214610"/>
    </source>
</evidence>
<dbReference type="GO" id="GO:0043137">
    <property type="term" value="P:DNA replication, removal of RNA primer"/>
    <property type="evidence" value="ECO:0007669"/>
    <property type="project" value="TreeGrafter"/>
</dbReference>
<comment type="similarity">
    <text evidence="5 14 16">Belongs to the RNase HII family.</text>
</comment>
<dbReference type="EC" id="3.1.26.4" evidence="6 14"/>
<dbReference type="GO" id="GO:0003723">
    <property type="term" value="F:RNA binding"/>
    <property type="evidence" value="ECO:0007669"/>
    <property type="project" value="UniProtKB-UniRule"/>
</dbReference>
<accession>A0A227KNS3</accession>
<evidence type="ECO:0000256" key="12">
    <source>
        <dbReference type="ARBA" id="ARBA00022801"/>
    </source>
</evidence>
<comment type="cofactor">
    <cofactor evidence="2">
        <name>Mg(2+)</name>
        <dbReference type="ChEBI" id="CHEBI:18420"/>
    </cofactor>
</comment>
<dbReference type="InterPro" id="IPR024567">
    <property type="entry name" value="RNase_HII/HIII_dom"/>
</dbReference>
<evidence type="ECO:0000259" key="17">
    <source>
        <dbReference type="PROSITE" id="PS51975"/>
    </source>
</evidence>
<dbReference type="HAMAP" id="MF_00052_B">
    <property type="entry name" value="RNase_HII_B"/>
    <property type="match status" value="1"/>
</dbReference>
<dbReference type="AlphaFoldDB" id="A0A227KNS3"/>
<dbReference type="GO" id="GO:0030145">
    <property type="term" value="F:manganese ion binding"/>
    <property type="evidence" value="ECO:0007669"/>
    <property type="project" value="UniProtKB-UniRule"/>
</dbReference>
<evidence type="ECO:0000256" key="13">
    <source>
        <dbReference type="ARBA" id="ARBA00023211"/>
    </source>
</evidence>
<name>A0A227KNS3_9BURK</name>
<dbReference type="GO" id="GO:0005737">
    <property type="term" value="C:cytoplasm"/>
    <property type="evidence" value="ECO:0007669"/>
    <property type="project" value="UniProtKB-SubCell"/>
</dbReference>
<keyword evidence="11 14" id="KW-0255">Endonuclease</keyword>
<dbReference type="Proteomes" id="UP000214610">
    <property type="component" value="Unassembled WGS sequence"/>
</dbReference>
<protein>
    <recommendedName>
        <fullName evidence="7 14">Ribonuclease HII</fullName>
        <shortName evidence="14">RNase HII</shortName>
        <ecNumber evidence="6 14">3.1.26.4</ecNumber>
    </recommendedName>
</protein>
<reference evidence="19" key="1">
    <citation type="submission" date="2017-05" db="EMBL/GenBank/DDBJ databases">
        <title>Improved OligoMM genomes.</title>
        <authorList>
            <person name="Garzetti D."/>
        </authorList>
    </citation>
    <scope>NUCLEOTIDE SEQUENCE [LARGE SCALE GENOMIC DNA]</scope>
    <source>
        <strain evidence="19">YL45</strain>
    </source>
</reference>
<evidence type="ECO:0000256" key="9">
    <source>
        <dbReference type="ARBA" id="ARBA00022722"/>
    </source>
</evidence>
<dbReference type="Gene3D" id="3.30.420.10">
    <property type="entry name" value="Ribonuclease H-like superfamily/Ribonuclease H"/>
    <property type="match status" value="1"/>
</dbReference>